<sequence>PKISSGALPQTPAREWAENTNEQLGAHSAHRAPVGTPGAAVPGAFPAEHDSESADAGESSLLASAQSYLPAQADVVRALSAAKGYLPESVAAY</sequence>
<dbReference type="Proteomes" id="UP001219525">
    <property type="component" value="Unassembled WGS sequence"/>
</dbReference>
<reference evidence="2" key="1">
    <citation type="submission" date="2023-03" db="EMBL/GenBank/DDBJ databases">
        <title>Massive genome expansion in bonnet fungi (Mycena s.s.) driven by repeated elements and novel gene families across ecological guilds.</title>
        <authorList>
            <consortium name="Lawrence Berkeley National Laboratory"/>
            <person name="Harder C.B."/>
            <person name="Miyauchi S."/>
            <person name="Viragh M."/>
            <person name="Kuo A."/>
            <person name="Thoen E."/>
            <person name="Andreopoulos B."/>
            <person name="Lu D."/>
            <person name="Skrede I."/>
            <person name="Drula E."/>
            <person name="Henrissat B."/>
            <person name="Morin E."/>
            <person name="Kohler A."/>
            <person name="Barry K."/>
            <person name="LaButti K."/>
            <person name="Morin E."/>
            <person name="Salamov A."/>
            <person name="Lipzen A."/>
            <person name="Mereny Z."/>
            <person name="Hegedus B."/>
            <person name="Baldrian P."/>
            <person name="Stursova M."/>
            <person name="Weitz H."/>
            <person name="Taylor A."/>
            <person name="Grigoriev I.V."/>
            <person name="Nagy L.G."/>
            <person name="Martin F."/>
            <person name="Kauserud H."/>
        </authorList>
    </citation>
    <scope>NUCLEOTIDE SEQUENCE</scope>
    <source>
        <strain evidence="2">9144</strain>
    </source>
</reference>
<protein>
    <submittedName>
        <fullName evidence="2">Uncharacterized protein</fullName>
    </submittedName>
</protein>
<gene>
    <name evidence="2" type="ORF">GGX14DRAFT_329869</name>
</gene>
<evidence type="ECO:0000313" key="3">
    <source>
        <dbReference type="Proteomes" id="UP001219525"/>
    </source>
</evidence>
<accession>A0AAD6VL47</accession>
<organism evidence="2 3">
    <name type="scientific">Mycena pura</name>
    <dbReference type="NCBI Taxonomy" id="153505"/>
    <lineage>
        <taxon>Eukaryota</taxon>
        <taxon>Fungi</taxon>
        <taxon>Dikarya</taxon>
        <taxon>Basidiomycota</taxon>
        <taxon>Agaricomycotina</taxon>
        <taxon>Agaricomycetes</taxon>
        <taxon>Agaricomycetidae</taxon>
        <taxon>Agaricales</taxon>
        <taxon>Marasmiineae</taxon>
        <taxon>Mycenaceae</taxon>
        <taxon>Mycena</taxon>
    </lineage>
</organism>
<name>A0AAD6VL47_9AGAR</name>
<keyword evidence="3" id="KW-1185">Reference proteome</keyword>
<feature type="non-terminal residue" evidence="2">
    <location>
        <position position="93"/>
    </location>
</feature>
<feature type="non-terminal residue" evidence="2">
    <location>
        <position position="1"/>
    </location>
</feature>
<evidence type="ECO:0000313" key="2">
    <source>
        <dbReference type="EMBL" id="KAJ7214897.1"/>
    </source>
</evidence>
<feature type="region of interest" description="Disordered" evidence="1">
    <location>
        <begin position="18"/>
        <end position="59"/>
    </location>
</feature>
<evidence type="ECO:0000256" key="1">
    <source>
        <dbReference type="SAM" id="MobiDB-lite"/>
    </source>
</evidence>
<comment type="caution">
    <text evidence="2">The sequence shown here is derived from an EMBL/GenBank/DDBJ whole genome shotgun (WGS) entry which is preliminary data.</text>
</comment>
<proteinExistence type="predicted"/>
<dbReference type="AlphaFoldDB" id="A0AAD6VL47"/>
<dbReference type="EMBL" id="JARJCW010000018">
    <property type="protein sequence ID" value="KAJ7214897.1"/>
    <property type="molecule type" value="Genomic_DNA"/>
</dbReference>